<dbReference type="Proteomes" id="UP000015101">
    <property type="component" value="Unassembled WGS sequence"/>
</dbReference>
<evidence type="ECO:0000256" key="9">
    <source>
        <dbReference type="ARBA" id="ARBA00023136"/>
    </source>
</evidence>
<keyword evidence="6" id="KW-0999">Mitochondrion inner membrane</keyword>
<feature type="repeat" description="Solcar" evidence="10">
    <location>
        <begin position="112"/>
        <end position="197"/>
    </location>
</feature>
<evidence type="ECO:0000256" key="7">
    <source>
        <dbReference type="ARBA" id="ARBA00022989"/>
    </source>
</evidence>
<dbReference type="InterPro" id="IPR049562">
    <property type="entry name" value="SLC25A33/36-like"/>
</dbReference>
<protein>
    <submittedName>
        <fullName evidence="12 13">Uncharacterized protein</fullName>
    </submittedName>
</protein>
<keyword evidence="3 11" id="KW-0813">Transport</keyword>
<reference evidence="12 14" key="2">
    <citation type="journal article" date="2013" name="Nature">
        <title>Insights into bilaterian evolution from three spiralian genomes.</title>
        <authorList>
            <person name="Simakov O."/>
            <person name="Marletaz F."/>
            <person name="Cho S.J."/>
            <person name="Edsinger-Gonzales E."/>
            <person name="Havlak P."/>
            <person name="Hellsten U."/>
            <person name="Kuo D.H."/>
            <person name="Larsson T."/>
            <person name="Lv J."/>
            <person name="Arendt D."/>
            <person name="Savage R."/>
            <person name="Osoegawa K."/>
            <person name="de Jong P."/>
            <person name="Grimwood J."/>
            <person name="Chapman J.A."/>
            <person name="Shapiro H."/>
            <person name="Aerts A."/>
            <person name="Otillar R.P."/>
            <person name="Terry A.Y."/>
            <person name="Boore J.L."/>
            <person name="Grigoriev I.V."/>
            <person name="Lindberg D.R."/>
            <person name="Seaver E.C."/>
            <person name="Weisblat D.A."/>
            <person name="Putnam N.H."/>
            <person name="Rokhsar D.S."/>
        </authorList>
    </citation>
    <scope>NUCLEOTIDE SEQUENCE</scope>
</reference>
<reference evidence="13" key="3">
    <citation type="submission" date="2015-06" db="UniProtKB">
        <authorList>
            <consortium name="EnsemblMetazoa"/>
        </authorList>
    </citation>
    <scope>IDENTIFICATION</scope>
</reference>
<dbReference type="Gene3D" id="1.50.40.10">
    <property type="entry name" value="Mitochondrial carrier domain"/>
    <property type="match status" value="2"/>
</dbReference>
<dbReference type="GO" id="GO:0005743">
    <property type="term" value="C:mitochondrial inner membrane"/>
    <property type="evidence" value="ECO:0007669"/>
    <property type="project" value="UniProtKB-SubCell"/>
</dbReference>
<dbReference type="PANTHER" id="PTHR45829">
    <property type="entry name" value="MITOCHONDRIAL CARRIER PROTEIN RIM2"/>
    <property type="match status" value="1"/>
</dbReference>
<evidence type="ECO:0000256" key="10">
    <source>
        <dbReference type="PROSITE-ProRule" id="PRU00282"/>
    </source>
</evidence>
<dbReference type="GO" id="GO:0015218">
    <property type="term" value="F:pyrimidine nucleotide transmembrane transporter activity"/>
    <property type="evidence" value="ECO:0000318"/>
    <property type="project" value="GO_Central"/>
</dbReference>
<dbReference type="OrthoDB" id="269120at2759"/>
<reference evidence="14" key="1">
    <citation type="submission" date="2012-12" db="EMBL/GenBank/DDBJ databases">
        <authorList>
            <person name="Hellsten U."/>
            <person name="Grimwood J."/>
            <person name="Chapman J.A."/>
            <person name="Shapiro H."/>
            <person name="Aerts A."/>
            <person name="Otillar R.P."/>
            <person name="Terry A.Y."/>
            <person name="Boore J.L."/>
            <person name="Simakov O."/>
            <person name="Marletaz F."/>
            <person name="Cho S.-J."/>
            <person name="Edsinger-Gonzales E."/>
            <person name="Havlak P."/>
            <person name="Kuo D.-H."/>
            <person name="Larsson T."/>
            <person name="Lv J."/>
            <person name="Arendt D."/>
            <person name="Savage R."/>
            <person name="Osoegawa K."/>
            <person name="de Jong P."/>
            <person name="Lindberg D.R."/>
            <person name="Seaver E.C."/>
            <person name="Weisblat D.A."/>
            <person name="Putnam N.H."/>
            <person name="Grigoriev I.V."/>
            <person name="Rokhsar D.S."/>
        </authorList>
    </citation>
    <scope>NUCLEOTIDE SEQUENCE</scope>
</reference>
<dbReference type="InterPro" id="IPR018108">
    <property type="entry name" value="MCP_transmembrane"/>
</dbReference>
<dbReference type="KEGG" id="hro:HELRODRAFT_63609"/>
<dbReference type="GeneID" id="20213529"/>
<evidence type="ECO:0000256" key="2">
    <source>
        <dbReference type="ARBA" id="ARBA00006375"/>
    </source>
</evidence>
<gene>
    <name evidence="13" type="primary">20213529</name>
    <name evidence="12" type="ORF">HELRODRAFT_63609</name>
</gene>
<dbReference type="InterPro" id="IPR023395">
    <property type="entry name" value="MCP_dom_sf"/>
</dbReference>
<keyword evidence="14" id="KW-1185">Reference proteome</keyword>
<dbReference type="InterPro" id="IPR002067">
    <property type="entry name" value="MCP"/>
</dbReference>
<dbReference type="PANTHER" id="PTHR45829:SF4">
    <property type="entry name" value="MITOCHONDRIAL CARRIER PROTEIN RIM2"/>
    <property type="match status" value="1"/>
</dbReference>
<dbReference type="GO" id="GO:0005739">
    <property type="term" value="C:mitochondrion"/>
    <property type="evidence" value="ECO:0000318"/>
    <property type="project" value="GO_Central"/>
</dbReference>
<dbReference type="AlphaFoldDB" id="T1FXI1"/>
<dbReference type="PROSITE" id="PS50920">
    <property type="entry name" value="SOLCAR"/>
    <property type="match status" value="3"/>
</dbReference>
<feature type="repeat" description="Solcar" evidence="10">
    <location>
        <begin position="219"/>
        <end position="303"/>
    </location>
</feature>
<dbReference type="EMBL" id="KB095811">
    <property type="protein sequence ID" value="ESO12299.1"/>
    <property type="molecule type" value="Genomic_DNA"/>
</dbReference>
<dbReference type="PRINTS" id="PR00926">
    <property type="entry name" value="MITOCARRIER"/>
</dbReference>
<evidence type="ECO:0000256" key="8">
    <source>
        <dbReference type="ARBA" id="ARBA00023128"/>
    </source>
</evidence>
<keyword evidence="5" id="KW-0677">Repeat</keyword>
<evidence type="ECO:0000256" key="1">
    <source>
        <dbReference type="ARBA" id="ARBA00004448"/>
    </source>
</evidence>
<proteinExistence type="inferred from homology"/>
<comment type="similarity">
    <text evidence="2 11">Belongs to the mitochondrial carrier (TC 2.A.29) family.</text>
</comment>
<dbReference type="EnsemblMetazoa" id="HelroT63609">
    <property type="protein sequence ID" value="HelroP63609"/>
    <property type="gene ID" value="HelroG63609"/>
</dbReference>
<evidence type="ECO:0000313" key="14">
    <source>
        <dbReference type="Proteomes" id="UP000015101"/>
    </source>
</evidence>
<evidence type="ECO:0000256" key="6">
    <source>
        <dbReference type="ARBA" id="ARBA00022792"/>
    </source>
</evidence>
<dbReference type="OMA" id="YAQMYHR"/>
<dbReference type="Pfam" id="PF00153">
    <property type="entry name" value="Mito_carr"/>
    <property type="match status" value="3"/>
</dbReference>
<sequence>GALGSFVTCPLDVAKTRLQSSKIDTYCQIKKSIQINSHQLGKQSSEWHQAVSNQSLKHKFRHIITTEGYRALFKGLMPTLIGVAPSRAIYFTTYDHCKKTYTSWMAPNSNYEYSLVHLLSAASAGLTCTTATNPIWMVRTRLQLNNKQNSSLTTLQCIRNIYQQHGIRGFYKGLTASYFGVIETAIHFVIYEAIKAKIVENRSPQTSSTRIMQSDVKTIEFFKYMAAAAVSKTIATCIAYPHEVARTRMREENSCYRTFFGTLLSVWKEEGGRGLYRGLGTQLIKHIPNTAIVLATYEAVIYTCHKHGF</sequence>
<dbReference type="STRING" id="6412.T1FXI1"/>
<evidence type="ECO:0000256" key="4">
    <source>
        <dbReference type="ARBA" id="ARBA00022692"/>
    </source>
</evidence>
<keyword evidence="8" id="KW-0496">Mitochondrion</keyword>
<dbReference type="eggNOG" id="KOG0757">
    <property type="taxonomic scope" value="Eukaryota"/>
</dbReference>
<dbReference type="CTD" id="20213529"/>
<evidence type="ECO:0000256" key="11">
    <source>
        <dbReference type="RuleBase" id="RU000488"/>
    </source>
</evidence>
<evidence type="ECO:0000313" key="13">
    <source>
        <dbReference type="EnsemblMetazoa" id="HelroP63609"/>
    </source>
</evidence>
<evidence type="ECO:0000256" key="3">
    <source>
        <dbReference type="ARBA" id="ARBA00022448"/>
    </source>
</evidence>
<dbReference type="SUPFAM" id="SSF103506">
    <property type="entry name" value="Mitochondrial carrier"/>
    <property type="match status" value="1"/>
</dbReference>
<evidence type="ECO:0000313" key="12">
    <source>
        <dbReference type="EMBL" id="ESO12299.1"/>
    </source>
</evidence>
<organism evidence="13 14">
    <name type="scientific">Helobdella robusta</name>
    <name type="common">Californian leech</name>
    <dbReference type="NCBI Taxonomy" id="6412"/>
    <lineage>
        <taxon>Eukaryota</taxon>
        <taxon>Metazoa</taxon>
        <taxon>Spiralia</taxon>
        <taxon>Lophotrochozoa</taxon>
        <taxon>Annelida</taxon>
        <taxon>Clitellata</taxon>
        <taxon>Hirudinea</taxon>
        <taxon>Rhynchobdellida</taxon>
        <taxon>Glossiphoniidae</taxon>
        <taxon>Helobdella</taxon>
    </lineage>
</organism>
<accession>T1FXI1</accession>
<dbReference type="EMBL" id="AMQM01000132">
    <property type="status" value="NOT_ANNOTATED_CDS"/>
    <property type="molecule type" value="Genomic_DNA"/>
</dbReference>
<evidence type="ECO:0000256" key="5">
    <source>
        <dbReference type="ARBA" id="ARBA00022737"/>
    </source>
</evidence>
<keyword evidence="9 10" id="KW-0472">Membrane</keyword>
<dbReference type="GO" id="GO:1990519">
    <property type="term" value="P:pyrimidine nucleotide import into mitochondrion"/>
    <property type="evidence" value="ECO:0000318"/>
    <property type="project" value="GO_Central"/>
</dbReference>
<dbReference type="RefSeq" id="XP_009009019.1">
    <property type="nucleotide sequence ID" value="XM_009010771.1"/>
</dbReference>
<comment type="subcellular location">
    <subcellularLocation>
        <location evidence="1">Mitochondrion inner membrane</location>
        <topology evidence="1">Multi-pass membrane protein</topology>
    </subcellularLocation>
</comment>
<feature type="repeat" description="Solcar" evidence="10">
    <location>
        <begin position="1"/>
        <end position="100"/>
    </location>
</feature>
<dbReference type="InParanoid" id="T1FXI1"/>
<keyword evidence="7" id="KW-1133">Transmembrane helix</keyword>
<dbReference type="HOGENOM" id="CLU_015166_6_0_1"/>
<name>T1FXI1_HELRO</name>
<dbReference type="FunFam" id="1.50.40.10:FF:000395">
    <property type="entry name" value="Uncharacterized protein"/>
    <property type="match status" value="1"/>
</dbReference>
<keyword evidence="4 10" id="KW-0812">Transmembrane</keyword>